<feature type="active site" evidence="3">
    <location>
        <position position="314"/>
    </location>
</feature>
<dbReference type="AlphaFoldDB" id="A0AA39U8W3"/>
<keyword evidence="5" id="KW-0378">Hydrolase</keyword>
<comment type="similarity">
    <text evidence="1 5">Belongs to the peptidase A1 family.</text>
</comment>
<feature type="signal peptide" evidence="6">
    <location>
        <begin position="1"/>
        <end position="17"/>
    </location>
</feature>
<evidence type="ECO:0000256" key="1">
    <source>
        <dbReference type="ARBA" id="ARBA00007447"/>
    </source>
</evidence>
<feature type="active site" evidence="3">
    <location>
        <position position="124"/>
    </location>
</feature>
<evidence type="ECO:0000256" key="5">
    <source>
        <dbReference type="RuleBase" id="RU000454"/>
    </source>
</evidence>
<evidence type="ECO:0000256" key="2">
    <source>
        <dbReference type="ARBA" id="ARBA00022750"/>
    </source>
</evidence>
<dbReference type="PANTHER" id="PTHR47966:SF75">
    <property type="entry name" value="ENDOPEPTIDASE (CTSD), PUTATIVE (AFU_ORTHOLOGUE AFUA_4G07040)-RELATED"/>
    <property type="match status" value="1"/>
</dbReference>
<dbReference type="PROSITE" id="PS00141">
    <property type="entry name" value="ASP_PROTEASE"/>
    <property type="match status" value="1"/>
</dbReference>
<evidence type="ECO:0000256" key="4">
    <source>
        <dbReference type="PIRSR" id="PIRSR601461-2"/>
    </source>
</evidence>
<dbReference type="FunFam" id="2.40.70.10:FF:000008">
    <property type="entry name" value="Cathepsin D"/>
    <property type="match status" value="1"/>
</dbReference>
<keyword evidence="5" id="KW-0645">Protease</keyword>
<gene>
    <name evidence="8" type="ORF">EV420DRAFT_77179</name>
</gene>
<organism evidence="8 9">
    <name type="scientific">Armillaria tabescens</name>
    <name type="common">Ringless honey mushroom</name>
    <name type="synonym">Agaricus tabescens</name>
    <dbReference type="NCBI Taxonomy" id="1929756"/>
    <lineage>
        <taxon>Eukaryota</taxon>
        <taxon>Fungi</taxon>
        <taxon>Dikarya</taxon>
        <taxon>Basidiomycota</taxon>
        <taxon>Agaricomycotina</taxon>
        <taxon>Agaricomycetes</taxon>
        <taxon>Agaricomycetidae</taxon>
        <taxon>Agaricales</taxon>
        <taxon>Marasmiineae</taxon>
        <taxon>Physalacriaceae</taxon>
        <taxon>Desarmillaria</taxon>
    </lineage>
</organism>
<dbReference type="PROSITE" id="PS51767">
    <property type="entry name" value="PEPTIDASE_A1"/>
    <property type="match status" value="1"/>
</dbReference>
<dbReference type="EMBL" id="JAUEPS010000001">
    <property type="protein sequence ID" value="KAK0469920.1"/>
    <property type="molecule type" value="Genomic_DNA"/>
</dbReference>
<keyword evidence="9" id="KW-1185">Reference proteome</keyword>
<sequence>MKFFFVFCLFVVAIVAGEPILRPRSISIPIQRVSSSVENGELLPAIVYQQHVNRCDQRLALMQGQPPLLQSLLRDRLLPYIPESFQGKDRGDFAEKLSIQANDIGYYGPVDLGTPPVSHQFLMDTGSADFWVGAEDCRCDDGGTCGNHSFLGPHSSKTFVGTNESWSIWYGTGQVSGFLAHDDVSIVGLELKAHKFGVAQNESADFTADSIPFDGLLGFAQTVASRQRTPTVVEALYKAHQIEDEVVSFKIPRAADGKNDGELMLGGMDPSKFQPNTTITVKNQNVRGFWEVLLDDIRVNGQSLGLKNRFAVLDTGSTLILAQPKDVYSIHQKIPGARFDRDSWIIPCQTSVVVSFVIGDKEFPIDSRDLGFFPVDENNTVDCISGISHGRELPEGPKHWLVGDVFLKNVYHSLNSRTNEITLAHLK</sequence>
<dbReference type="CDD" id="cd05471">
    <property type="entry name" value="pepsin_like"/>
    <property type="match status" value="1"/>
</dbReference>
<keyword evidence="2 5" id="KW-0064">Aspartyl protease</keyword>
<evidence type="ECO:0000256" key="6">
    <source>
        <dbReference type="SAM" id="SignalP"/>
    </source>
</evidence>
<evidence type="ECO:0000313" key="9">
    <source>
        <dbReference type="Proteomes" id="UP001175211"/>
    </source>
</evidence>
<keyword evidence="4" id="KW-1015">Disulfide bond</keyword>
<dbReference type="Proteomes" id="UP001175211">
    <property type="component" value="Unassembled WGS sequence"/>
</dbReference>
<name>A0AA39U8W3_ARMTA</name>
<dbReference type="PANTHER" id="PTHR47966">
    <property type="entry name" value="BETA-SITE APP-CLEAVING ENZYME, ISOFORM A-RELATED"/>
    <property type="match status" value="1"/>
</dbReference>
<dbReference type="InterPro" id="IPR021109">
    <property type="entry name" value="Peptidase_aspartic_dom_sf"/>
</dbReference>
<dbReference type="InterPro" id="IPR001969">
    <property type="entry name" value="Aspartic_peptidase_AS"/>
</dbReference>
<comment type="caution">
    <text evidence="8">The sequence shown here is derived from an EMBL/GenBank/DDBJ whole genome shotgun (WGS) entry which is preliminary data.</text>
</comment>
<evidence type="ECO:0000313" key="8">
    <source>
        <dbReference type="EMBL" id="KAK0469920.1"/>
    </source>
</evidence>
<reference evidence="8" key="1">
    <citation type="submission" date="2023-06" db="EMBL/GenBank/DDBJ databases">
        <authorList>
            <consortium name="Lawrence Berkeley National Laboratory"/>
            <person name="Ahrendt S."/>
            <person name="Sahu N."/>
            <person name="Indic B."/>
            <person name="Wong-Bajracharya J."/>
            <person name="Merenyi Z."/>
            <person name="Ke H.-M."/>
            <person name="Monk M."/>
            <person name="Kocsube S."/>
            <person name="Drula E."/>
            <person name="Lipzen A."/>
            <person name="Balint B."/>
            <person name="Henrissat B."/>
            <person name="Andreopoulos B."/>
            <person name="Martin F.M."/>
            <person name="Harder C.B."/>
            <person name="Rigling D."/>
            <person name="Ford K.L."/>
            <person name="Foster G.D."/>
            <person name="Pangilinan J."/>
            <person name="Papanicolaou A."/>
            <person name="Barry K."/>
            <person name="LaButti K."/>
            <person name="Viragh M."/>
            <person name="Koriabine M."/>
            <person name="Yan M."/>
            <person name="Riley R."/>
            <person name="Champramary S."/>
            <person name="Plett K.L."/>
            <person name="Tsai I.J."/>
            <person name="Slot J."/>
            <person name="Sipos G."/>
            <person name="Plett J."/>
            <person name="Nagy L.G."/>
            <person name="Grigoriev I.V."/>
        </authorList>
    </citation>
    <scope>NUCLEOTIDE SEQUENCE</scope>
    <source>
        <strain evidence="8">CCBAS 213</strain>
    </source>
</reference>
<protein>
    <submittedName>
        <fullName evidence="8">Aspartic peptidase domain-containing protein</fullName>
    </submittedName>
</protein>
<evidence type="ECO:0000256" key="3">
    <source>
        <dbReference type="PIRSR" id="PIRSR601461-1"/>
    </source>
</evidence>
<dbReference type="GeneID" id="85366956"/>
<dbReference type="Pfam" id="PF00026">
    <property type="entry name" value="Asp"/>
    <property type="match status" value="1"/>
</dbReference>
<dbReference type="GO" id="GO:0004190">
    <property type="term" value="F:aspartic-type endopeptidase activity"/>
    <property type="evidence" value="ECO:0007669"/>
    <property type="project" value="UniProtKB-KW"/>
</dbReference>
<dbReference type="RefSeq" id="XP_060339713.1">
    <property type="nucleotide sequence ID" value="XM_060483408.1"/>
</dbReference>
<dbReference type="SUPFAM" id="SSF50630">
    <property type="entry name" value="Acid proteases"/>
    <property type="match status" value="1"/>
</dbReference>
<keyword evidence="6" id="KW-0732">Signal</keyword>
<dbReference type="InterPro" id="IPR001461">
    <property type="entry name" value="Aspartic_peptidase_A1"/>
</dbReference>
<accession>A0AA39U8W3</accession>
<proteinExistence type="inferred from homology"/>
<feature type="domain" description="Peptidase A1" evidence="7">
    <location>
        <begin position="106"/>
        <end position="424"/>
    </location>
</feature>
<feature type="disulfide bond" evidence="4">
    <location>
        <begin position="137"/>
        <end position="145"/>
    </location>
</feature>
<dbReference type="InterPro" id="IPR033121">
    <property type="entry name" value="PEPTIDASE_A1"/>
</dbReference>
<dbReference type="InterPro" id="IPR034164">
    <property type="entry name" value="Pepsin-like_dom"/>
</dbReference>
<dbReference type="Gene3D" id="2.40.70.10">
    <property type="entry name" value="Acid Proteases"/>
    <property type="match status" value="2"/>
</dbReference>
<feature type="chain" id="PRO_5041392171" evidence="6">
    <location>
        <begin position="18"/>
        <end position="427"/>
    </location>
</feature>
<dbReference type="PRINTS" id="PR00792">
    <property type="entry name" value="PEPSIN"/>
</dbReference>
<evidence type="ECO:0000259" key="7">
    <source>
        <dbReference type="PROSITE" id="PS51767"/>
    </source>
</evidence>
<dbReference type="GO" id="GO:0006508">
    <property type="term" value="P:proteolysis"/>
    <property type="evidence" value="ECO:0007669"/>
    <property type="project" value="UniProtKB-KW"/>
</dbReference>